<dbReference type="InterPro" id="IPR004883">
    <property type="entry name" value="LOB"/>
</dbReference>
<sequence>MSKEREVARSEGAINARKRSAGSREDLEDYGGTGPSNSRRSNIGPVSTSSFTSATGTFAANSRSGSSMQAHQQLVGNAGTSSGAAAIVTPCAACKLLRRRCAQECPFAPYFSPHEPHKFACVHKIYGASNVSKMLMEVPESQRADTANSLVYEANARIRDPVYGCMGVISALQQQARSLQAELSMVKAEVMRYRAASHAENASLMQIAAAAAVTSPFHNNNGSNNPTSMNLASSPLHHASLQPPDNITYISNSTSSAATSIDSSIKTERFWSTLS</sequence>
<evidence type="ECO:0000313" key="6">
    <source>
        <dbReference type="Proteomes" id="UP000886520"/>
    </source>
</evidence>
<name>A0A9D4V9Z5_ADICA</name>
<dbReference type="PANTHER" id="PTHR31301">
    <property type="entry name" value="LOB DOMAIN-CONTAINING PROTEIN 4-RELATED"/>
    <property type="match status" value="1"/>
</dbReference>
<feature type="domain" description="LOB" evidence="4">
    <location>
        <begin position="89"/>
        <end position="190"/>
    </location>
</feature>
<feature type="compositionally biased region" description="Polar residues" evidence="3">
    <location>
        <begin position="35"/>
        <end position="46"/>
    </location>
</feature>
<dbReference type="OrthoDB" id="1927167at2759"/>
<dbReference type="AlphaFoldDB" id="A0A9D4V9Z5"/>
<dbReference type="EMBL" id="JABFUD020000003">
    <property type="protein sequence ID" value="KAI5082469.1"/>
    <property type="molecule type" value="Genomic_DNA"/>
</dbReference>
<evidence type="ECO:0000313" key="5">
    <source>
        <dbReference type="EMBL" id="KAI5082469.1"/>
    </source>
</evidence>
<evidence type="ECO:0000256" key="3">
    <source>
        <dbReference type="SAM" id="MobiDB-lite"/>
    </source>
</evidence>
<keyword evidence="2" id="KW-0175">Coiled coil</keyword>
<evidence type="ECO:0000256" key="1">
    <source>
        <dbReference type="ARBA" id="ARBA00005474"/>
    </source>
</evidence>
<feature type="region of interest" description="Disordered" evidence="3">
    <location>
        <begin position="1"/>
        <end position="49"/>
    </location>
</feature>
<proteinExistence type="inferred from homology"/>
<feature type="coiled-coil region" evidence="2">
    <location>
        <begin position="169"/>
        <end position="196"/>
    </location>
</feature>
<comment type="caution">
    <text evidence="5">The sequence shown here is derived from an EMBL/GenBank/DDBJ whole genome shotgun (WGS) entry which is preliminary data.</text>
</comment>
<keyword evidence="6" id="KW-1185">Reference proteome</keyword>
<accession>A0A9D4V9Z5</accession>
<evidence type="ECO:0000259" key="4">
    <source>
        <dbReference type="PROSITE" id="PS50891"/>
    </source>
</evidence>
<dbReference type="PROSITE" id="PS50891">
    <property type="entry name" value="LOB"/>
    <property type="match status" value="1"/>
</dbReference>
<gene>
    <name evidence="5" type="ORF">GOP47_0002212</name>
</gene>
<dbReference type="Proteomes" id="UP000886520">
    <property type="component" value="Chromosome 2"/>
</dbReference>
<dbReference type="PANTHER" id="PTHR31301:SF87">
    <property type="entry name" value="LOB DOMAIN-CONTAINING PROTEIN 15"/>
    <property type="match status" value="1"/>
</dbReference>
<reference evidence="5" key="1">
    <citation type="submission" date="2021-01" db="EMBL/GenBank/DDBJ databases">
        <title>Adiantum capillus-veneris genome.</title>
        <authorList>
            <person name="Fang Y."/>
            <person name="Liao Q."/>
        </authorList>
    </citation>
    <scope>NUCLEOTIDE SEQUENCE</scope>
    <source>
        <strain evidence="5">H3</strain>
        <tissue evidence="5">Leaf</tissue>
    </source>
</reference>
<organism evidence="5 6">
    <name type="scientific">Adiantum capillus-veneris</name>
    <name type="common">Maidenhair fern</name>
    <dbReference type="NCBI Taxonomy" id="13818"/>
    <lineage>
        <taxon>Eukaryota</taxon>
        <taxon>Viridiplantae</taxon>
        <taxon>Streptophyta</taxon>
        <taxon>Embryophyta</taxon>
        <taxon>Tracheophyta</taxon>
        <taxon>Polypodiopsida</taxon>
        <taxon>Polypodiidae</taxon>
        <taxon>Polypodiales</taxon>
        <taxon>Pteridineae</taxon>
        <taxon>Pteridaceae</taxon>
        <taxon>Vittarioideae</taxon>
        <taxon>Adiantum</taxon>
    </lineage>
</organism>
<dbReference type="Pfam" id="PF03195">
    <property type="entry name" value="LOB"/>
    <property type="match status" value="1"/>
</dbReference>
<comment type="similarity">
    <text evidence="1">Belongs to the LOB domain-containing protein family.</text>
</comment>
<protein>
    <recommendedName>
        <fullName evidence="4">LOB domain-containing protein</fullName>
    </recommendedName>
</protein>
<evidence type="ECO:0000256" key="2">
    <source>
        <dbReference type="SAM" id="Coils"/>
    </source>
</evidence>